<keyword evidence="1" id="KW-0812">Transmembrane</keyword>
<protein>
    <submittedName>
        <fullName evidence="2">Uncharacterized protein</fullName>
    </submittedName>
</protein>
<gene>
    <name evidence="2" type="ORF">FGO68_gene3252</name>
</gene>
<evidence type="ECO:0000256" key="1">
    <source>
        <dbReference type="SAM" id="Phobius"/>
    </source>
</evidence>
<comment type="caution">
    <text evidence="2">The sequence shown here is derived from an EMBL/GenBank/DDBJ whole genome shotgun (WGS) entry which is preliminary data.</text>
</comment>
<evidence type="ECO:0000313" key="3">
    <source>
        <dbReference type="Proteomes" id="UP000785679"/>
    </source>
</evidence>
<sequence length="256" mass="29260">MEESYSLRSLLFEPQQEHPLLAQSVIIDFYTFKNALISLGVFAALTTLTEVLRSFNTFDFKQVGAKIDKYLLTYHITGLISAQVFVDIAVVFFGLFFVLNPGNFSDRFNDFIDQTYITPLYAVIVYAVMYIPVYSLRLVIQPFKVLRSFFGKFISSHLLIVAATIISAINLYGVNIFMDIWSYQSLLVVNNPSNPMSTFSIPNTIFAIGPFLVKFATWMTVFGGYSLIDQAASYFFFVEPTYMLFRDYIDQTILTE</sequence>
<feature type="transmembrane region" description="Helical" evidence="1">
    <location>
        <begin position="35"/>
        <end position="55"/>
    </location>
</feature>
<organism evidence="2 3">
    <name type="scientific">Halteria grandinella</name>
    <dbReference type="NCBI Taxonomy" id="5974"/>
    <lineage>
        <taxon>Eukaryota</taxon>
        <taxon>Sar</taxon>
        <taxon>Alveolata</taxon>
        <taxon>Ciliophora</taxon>
        <taxon>Intramacronucleata</taxon>
        <taxon>Spirotrichea</taxon>
        <taxon>Stichotrichia</taxon>
        <taxon>Sporadotrichida</taxon>
        <taxon>Halteriidae</taxon>
        <taxon>Halteria</taxon>
    </lineage>
</organism>
<name>A0A8J8SYZ8_HALGN</name>
<dbReference type="AlphaFoldDB" id="A0A8J8SYZ8"/>
<feature type="transmembrane region" description="Helical" evidence="1">
    <location>
        <begin position="76"/>
        <end position="99"/>
    </location>
</feature>
<proteinExistence type="predicted"/>
<reference evidence="2" key="1">
    <citation type="submission" date="2019-06" db="EMBL/GenBank/DDBJ databases">
        <authorList>
            <person name="Zheng W."/>
        </authorList>
    </citation>
    <scope>NUCLEOTIDE SEQUENCE</scope>
    <source>
        <strain evidence="2">QDHG01</strain>
    </source>
</reference>
<feature type="transmembrane region" description="Helical" evidence="1">
    <location>
        <begin position="119"/>
        <end position="139"/>
    </location>
</feature>
<feature type="transmembrane region" description="Helical" evidence="1">
    <location>
        <begin position="159"/>
        <end position="184"/>
    </location>
</feature>
<evidence type="ECO:0000313" key="2">
    <source>
        <dbReference type="EMBL" id="TNV76054.1"/>
    </source>
</evidence>
<feature type="transmembrane region" description="Helical" evidence="1">
    <location>
        <begin position="204"/>
        <end position="228"/>
    </location>
</feature>
<keyword evidence="1" id="KW-0472">Membrane</keyword>
<dbReference type="EMBL" id="RRYP01014281">
    <property type="protein sequence ID" value="TNV76054.1"/>
    <property type="molecule type" value="Genomic_DNA"/>
</dbReference>
<keyword evidence="1" id="KW-1133">Transmembrane helix</keyword>
<keyword evidence="3" id="KW-1185">Reference proteome</keyword>
<dbReference type="Proteomes" id="UP000785679">
    <property type="component" value="Unassembled WGS sequence"/>
</dbReference>
<accession>A0A8J8SYZ8</accession>